<dbReference type="OrthoDB" id="4772924at2"/>
<keyword evidence="3" id="KW-1185">Reference proteome</keyword>
<organism evidence="2 3">
    <name type="scientific">Microbacterium lemovicicum</name>
    <dbReference type="NCBI Taxonomy" id="1072463"/>
    <lineage>
        <taxon>Bacteria</taxon>
        <taxon>Bacillati</taxon>
        <taxon>Actinomycetota</taxon>
        <taxon>Actinomycetes</taxon>
        <taxon>Micrococcales</taxon>
        <taxon>Microbacteriaceae</taxon>
        <taxon>Microbacterium</taxon>
    </lineage>
</organism>
<evidence type="ECO:0000313" key="3">
    <source>
        <dbReference type="Proteomes" id="UP000276888"/>
    </source>
</evidence>
<keyword evidence="1" id="KW-1133">Transmembrane helix</keyword>
<proteinExistence type="predicted"/>
<dbReference type="Proteomes" id="UP000276888">
    <property type="component" value="Chromosome"/>
</dbReference>
<name>A0A3S9W787_9MICO</name>
<accession>A0A3S9W787</accession>
<dbReference type="RefSeq" id="WP_127094677.1">
    <property type="nucleotide sequence ID" value="NZ_CP031423.1"/>
</dbReference>
<dbReference type="KEGG" id="mlv:CVS47_00513"/>
<keyword evidence="1" id="KW-0472">Membrane</keyword>
<gene>
    <name evidence="2" type="ORF">CVS47_00513</name>
</gene>
<feature type="transmembrane region" description="Helical" evidence="1">
    <location>
        <begin position="7"/>
        <end position="31"/>
    </location>
</feature>
<keyword evidence="1" id="KW-0812">Transmembrane</keyword>
<evidence type="ECO:0008006" key="4">
    <source>
        <dbReference type="Google" id="ProtNLM"/>
    </source>
</evidence>
<dbReference type="AlphaFoldDB" id="A0A3S9W787"/>
<evidence type="ECO:0000313" key="2">
    <source>
        <dbReference type="EMBL" id="AZS35915.1"/>
    </source>
</evidence>
<reference evidence="2 3" key="1">
    <citation type="submission" date="2018-08" db="EMBL/GenBank/DDBJ databases">
        <title>Microbacterium lemovicicum sp. nov., a bacterium isolated from a natural uranium-rich soil.</title>
        <authorList>
            <person name="ORTET P."/>
        </authorList>
    </citation>
    <scope>NUCLEOTIDE SEQUENCE [LARGE SCALE GENOMIC DNA]</scope>
    <source>
        <strain evidence="2 3">Viu22</strain>
    </source>
</reference>
<evidence type="ECO:0000256" key="1">
    <source>
        <dbReference type="SAM" id="Phobius"/>
    </source>
</evidence>
<dbReference type="EMBL" id="CP031423">
    <property type="protein sequence ID" value="AZS35915.1"/>
    <property type="molecule type" value="Genomic_DNA"/>
</dbReference>
<protein>
    <recommendedName>
        <fullName evidence="4">DUF218 domain-containing protein</fullName>
    </recommendedName>
</protein>
<sequence>MRSRREWWAVITAAVLCVLAVVVAGLPVYVFPAEHRPDRADVIFIIGPITTARAQMAEQLRADGVSDRILVSIPAAGPQWAAKKLCRQDGVVCRHPEPFTTKGEAAMLSAYAQEEGLSTAAVITFTPHVARTRYIFGRCFPGETTVVGVDDPISPVGWIYQYAYQTAAFVKAAVTPCATLTDQ</sequence>